<feature type="signal peptide" evidence="4">
    <location>
        <begin position="1"/>
        <end position="19"/>
    </location>
</feature>
<dbReference type="AlphaFoldDB" id="R7URC8"/>
<dbReference type="InterPro" id="IPR002172">
    <property type="entry name" value="LDrepeatLR_classA_rpt"/>
</dbReference>
<dbReference type="PROSITE" id="PS50068">
    <property type="entry name" value="LDLRA_2"/>
    <property type="match status" value="1"/>
</dbReference>
<feature type="chain" id="PRO_5008788296" evidence="4">
    <location>
        <begin position="20"/>
        <end position="240"/>
    </location>
</feature>
<keyword evidence="7" id="KW-1185">Reference proteome</keyword>
<keyword evidence="1 2" id="KW-1015">Disulfide bond</keyword>
<evidence type="ECO:0000256" key="1">
    <source>
        <dbReference type="ARBA" id="ARBA00023157"/>
    </source>
</evidence>
<dbReference type="EMBL" id="KB300602">
    <property type="protein sequence ID" value="ELU06482.1"/>
    <property type="molecule type" value="Genomic_DNA"/>
</dbReference>
<reference evidence="7" key="1">
    <citation type="submission" date="2012-12" db="EMBL/GenBank/DDBJ databases">
        <authorList>
            <person name="Hellsten U."/>
            <person name="Grimwood J."/>
            <person name="Chapman J.A."/>
            <person name="Shapiro H."/>
            <person name="Aerts A."/>
            <person name="Otillar R.P."/>
            <person name="Terry A.Y."/>
            <person name="Boore J.L."/>
            <person name="Simakov O."/>
            <person name="Marletaz F."/>
            <person name="Cho S.-J."/>
            <person name="Edsinger-Gonzales E."/>
            <person name="Havlak P."/>
            <person name="Kuo D.-H."/>
            <person name="Larsson T."/>
            <person name="Lv J."/>
            <person name="Arendt D."/>
            <person name="Savage R."/>
            <person name="Osoegawa K."/>
            <person name="de Jong P."/>
            <person name="Lindberg D.R."/>
            <person name="Seaver E.C."/>
            <person name="Weisblat D.A."/>
            <person name="Putnam N.H."/>
            <person name="Grigoriev I.V."/>
            <person name="Rokhsar D.S."/>
        </authorList>
    </citation>
    <scope>NUCLEOTIDE SEQUENCE</scope>
    <source>
        <strain evidence="7">I ESC-2004</strain>
    </source>
</reference>
<evidence type="ECO:0000313" key="5">
    <source>
        <dbReference type="EMBL" id="ELU06482.1"/>
    </source>
</evidence>
<reference evidence="5 7" key="2">
    <citation type="journal article" date="2013" name="Nature">
        <title>Insights into bilaterian evolution from three spiralian genomes.</title>
        <authorList>
            <person name="Simakov O."/>
            <person name="Marletaz F."/>
            <person name="Cho S.J."/>
            <person name="Edsinger-Gonzales E."/>
            <person name="Havlak P."/>
            <person name="Hellsten U."/>
            <person name="Kuo D.H."/>
            <person name="Larsson T."/>
            <person name="Lv J."/>
            <person name="Arendt D."/>
            <person name="Savage R."/>
            <person name="Osoegawa K."/>
            <person name="de Jong P."/>
            <person name="Grimwood J."/>
            <person name="Chapman J.A."/>
            <person name="Shapiro H."/>
            <person name="Aerts A."/>
            <person name="Otillar R.P."/>
            <person name="Terry A.Y."/>
            <person name="Boore J.L."/>
            <person name="Grigoriev I.V."/>
            <person name="Lindberg D.R."/>
            <person name="Seaver E.C."/>
            <person name="Weisblat D.A."/>
            <person name="Putnam N.H."/>
            <person name="Rokhsar D.S."/>
        </authorList>
    </citation>
    <scope>NUCLEOTIDE SEQUENCE</scope>
    <source>
        <strain evidence="5 7">I ESC-2004</strain>
    </source>
</reference>
<dbReference type="EnsemblMetazoa" id="CapteT191081">
    <property type="protein sequence ID" value="CapteP191081"/>
    <property type="gene ID" value="CapteG191081"/>
</dbReference>
<dbReference type="SUPFAM" id="SSF57424">
    <property type="entry name" value="LDL receptor-like module"/>
    <property type="match status" value="1"/>
</dbReference>
<dbReference type="Proteomes" id="UP000014760">
    <property type="component" value="Unassembled WGS sequence"/>
</dbReference>
<dbReference type="EMBL" id="AMQN01007390">
    <property type="status" value="NOT_ANNOTATED_CDS"/>
    <property type="molecule type" value="Genomic_DNA"/>
</dbReference>
<proteinExistence type="predicted"/>
<comment type="caution">
    <text evidence="2">Lacks conserved residue(s) required for the propagation of feature annotation.</text>
</comment>
<evidence type="ECO:0000313" key="6">
    <source>
        <dbReference type="EnsemblMetazoa" id="CapteP191081"/>
    </source>
</evidence>
<dbReference type="Pfam" id="PF00057">
    <property type="entry name" value="Ldl_recept_a"/>
    <property type="match status" value="1"/>
</dbReference>
<dbReference type="SMART" id="SM00192">
    <property type="entry name" value="LDLa"/>
    <property type="match status" value="1"/>
</dbReference>
<sequence>MKVHMLTALVLVQLFQGRCKFFTCNDGSCTNDMRTCDGELYMIELRRWHTLPFSLAKHLTPCREGERMCKDGTCQNVELDCACEKACLFGRCVKSYASCTDYDVNPEETAEGKETPILVRTLAEIKRKAALNRIEACIPTYQFQCLKGATPCVFTFDVCDGYDDCDDGSDEFDCETCTVQRCQKTLSQKSKRQKSKRRPIANGPIAKGPIANGPIANGPLAKGPISGAPRFLCHSPHPSR</sequence>
<gene>
    <name evidence="5" type="ORF">CAPTEDRAFT_191081</name>
</gene>
<dbReference type="HOGENOM" id="CLU_1157363_0_0_1"/>
<evidence type="ECO:0000313" key="7">
    <source>
        <dbReference type="Proteomes" id="UP000014760"/>
    </source>
</evidence>
<feature type="region of interest" description="Disordered" evidence="3">
    <location>
        <begin position="188"/>
        <end position="222"/>
    </location>
</feature>
<organism evidence="5">
    <name type="scientific">Capitella teleta</name>
    <name type="common">Polychaete worm</name>
    <dbReference type="NCBI Taxonomy" id="283909"/>
    <lineage>
        <taxon>Eukaryota</taxon>
        <taxon>Metazoa</taxon>
        <taxon>Spiralia</taxon>
        <taxon>Lophotrochozoa</taxon>
        <taxon>Annelida</taxon>
        <taxon>Polychaeta</taxon>
        <taxon>Sedentaria</taxon>
        <taxon>Scolecida</taxon>
        <taxon>Capitellidae</taxon>
        <taxon>Capitella</taxon>
    </lineage>
</organism>
<evidence type="ECO:0000256" key="2">
    <source>
        <dbReference type="PROSITE-ProRule" id="PRU00124"/>
    </source>
</evidence>
<reference evidence="6" key="3">
    <citation type="submission" date="2015-06" db="UniProtKB">
        <authorList>
            <consortium name="EnsemblMetazoa"/>
        </authorList>
    </citation>
    <scope>IDENTIFICATION</scope>
</reference>
<accession>R7URC8</accession>
<keyword evidence="4" id="KW-0732">Signal</keyword>
<evidence type="ECO:0000256" key="4">
    <source>
        <dbReference type="SAM" id="SignalP"/>
    </source>
</evidence>
<feature type="disulfide bond" evidence="2">
    <location>
        <begin position="159"/>
        <end position="174"/>
    </location>
</feature>
<feature type="compositionally biased region" description="Basic residues" evidence="3">
    <location>
        <begin position="189"/>
        <end position="199"/>
    </location>
</feature>
<dbReference type="Gene3D" id="4.10.400.10">
    <property type="entry name" value="Low-density Lipoprotein Receptor"/>
    <property type="match status" value="1"/>
</dbReference>
<name>R7URC8_CAPTE</name>
<evidence type="ECO:0000256" key="3">
    <source>
        <dbReference type="SAM" id="MobiDB-lite"/>
    </source>
</evidence>
<protein>
    <submittedName>
        <fullName evidence="5 6">Uncharacterized protein</fullName>
    </submittedName>
</protein>
<dbReference type="InterPro" id="IPR036055">
    <property type="entry name" value="LDL_receptor-like_sf"/>
</dbReference>